<dbReference type="AlphaFoldDB" id="A0A0E9RDH0"/>
<evidence type="ECO:0000256" key="1">
    <source>
        <dbReference type="SAM" id="SignalP"/>
    </source>
</evidence>
<feature type="signal peptide" evidence="1">
    <location>
        <begin position="1"/>
        <end position="21"/>
    </location>
</feature>
<keyword evidence="1" id="KW-0732">Signal</keyword>
<reference evidence="2" key="2">
    <citation type="journal article" date="2015" name="Fish Shellfish Immunol.">
        <title>Early steps in the European eel (Anguilla anguilla)-Vibrio vulnificus interaction in the gills: Role of the RtxA13 toxin.</title>
        <authorList>
            <person name="Callol A."/>
            <person name="Pajuelo D."/>
            <person name="Ebbesson L."/>
            <person name="Teles M."/>
            <person name="MacKenzie S."/>
            <person name="Amaro C."/>
        </authorList>
    </citation>
    <scope>NUCLEOTIDE SEQUENCE</scope>
</reference>
<proteinExistence type="predicted"/>
<accession>A0A0E9RDH0</accession>
<name>A0A0E9RDH0_ANGAN</name>
<evidence type="ECO:0000313" key="2">
    <source>
        <dbReference type="EMBL" id="JAH26368.1"/>
    </source>
</evidence>
<dbReference type="EMBL" id="GBXM01068374">
    <property type="protein sequence ID" value="JAH40203.1"/>
    <property type="molecule type" value="Transcribed_RNA"/>
</dbReference>
<sequence length="41" mass="4644">MKTMWVKAAVLLFVLNHIGEFKQCRCTASPLNARTGDEMMT</sequence>
<reference evidence="2" key="1">
    <citation type="submission" date="2014-11" db="EMBL/GenBank/DDBJ databases">
        <authorList>
            <person name="Amaro Gonzalez C."/>
        </authorList>
    </citation>
    <scope>NUCLEOTIDE SEQUENCE</scope>
</reference>
<protein>
    <submittedName>
        <fullName evidence="2">Uncharacterized protein</fullName>
    </submittedName>
</protein>
<feature type="chain" id="PRO_5007401641" evidence="1">
    <location>
        <begin position="22"/>
        <end position="41"/>
    </location>
</feature>
<dbReference type="EMBL" id="GBXM01082209">
    <property type="protein sequence ID" value="JAH26368.1"/>
    <property type="molecule type" value="Transcribed_RNA"/>
</dbReference>
<organism evidence="2">
    <name type="scientific">Anguilla anguilla</name>
    <name type="common">European freshwater eel</name>
    <name type="synonym">Muraena anguilla</name>
    <dbReference type="NCBI Taxonomy" id="7936"/>
    <lineage>
        <taxon>Eukaryota</taxon>
        <taxon>Metazoa</taxon>
        <taxon>Chordata</taxon>
        <taxon>Craniata</taxon>
        <taxon>Vertebrata</taxon>
        <taxon>Euteleostomi</taxon>
        <taxon>Actinopterygii</taxon>
        <taxon>Neopterygii</taxon>
        <taxon>Teleostei</taxon>
        <taxon>Anguilliformes</taxon>
        <taxon>Anguillidae</taxon>
        <taxon>Anguilla</taxon>
    </lineage>
</organism>